<evidence type="ECO:0000313" key="14">
    <source>
        <dbReference type="Proteomes" id="UP000051017"/>
    </source>
</evidence>
<dbReference type="PROSITE" id="PS51671">
    <property type="entry name" value="ACT"/>
    <property type="match status" value="1"/>
</dbReference>
<evidence type="ECO:0000256" key="9">
    <source>
        <dbReference type="ARBA" id="ARBA00048126"/>
    </source>
</evidence>
<dbReference type="NCBIfam" id="TIGR01327">
    <property type="entry name" value="PGDH"/>
    <property type="match status" value="1"/>
</dbReference>
<dbReference type="CDD" id="cd04902">
    <property type="entry name" value="ACT_3PGDH-xct"/>
    <property type="match status" value="1"/>
</dbReference>
<dbReference type="Pfam" id="PF02826">
    <property type="entry name" value="2-Hacid_dh_C"/>
    <property type="match status" value="1"/>
</dbReference>
<dbReference type="PANTHER" id="PTHR42789">
    <property type="entry name" value="D-ISOMER SPECIFIC 2-HYDROXYACID DEHYDROGENASE FAMILY PROTEIN (AFU_ORTHOLOGUE AFUA_6G10090)"/>
    <property type="match status" value="1"/>
</dbReference>
<keyword evidence="5 11" id="KW-0028">Amino-acid biosynthesis</keyword>
<evidence type="ECO:0000256" key="4">
    <source>
        <dbReference type="ARBA" id="ARBA00021582"/>
    </source>
</evidence>
<feature type="domain" description="ACT" evidence="12">
    <location>
        <begin position="453"/>
        <end position="525"/>
    </location>
</feature>
<keyword evidence="6 11" id="KW-0560">Oxidoreductase</keyword>
<dbReference type="Pfam" id="PF00389">
    <property type="entry name" value="2-Hacid_dh"/>
    <property type="match status" value="1"/>
</dbReference>
<dbReference type="SUPFAM" id="SSF143548">
    <property type="entry name" value="Serine metabolism enzymes domain"/>
    <property type="match status" value="1"/>
</dbReference>
<organism evidence="13 14">
    <name type="scientific">Acidimicrobiia bacterium BACL6 MAG-120924-bin43</name>
    <dbReference type="NCBI Taxonomy" id="1655583"/>
    <lineage>
        <taxon>Bacteria</taxon>
        <taxon>Bacillati</taxon>
        <taxon>Actinomycetota</taxon>
        <taxon>Acidimicrobiia</taxon>
        <taxon>acIV cluster</taxon>
    </lineage>
</organism>
<dbReference type="SUPFAM" id="SSF55021">
    <property type="entry name" value="ACT-like"/>
    <property type="match status" value="1"/>
</dbReference>
<comment type="caution">
    <text evidence="13">The sequence shown here is derived from an EMBL/GenBank/DDBJ whole genome shotgun (WGS) entry which is preliminary data.</text>
</comment>
<protein>
    <recommendedName>
        <fullName evidence="4 11">D-3-phosphoglycerate dehydrogenase</fullName>
        <ecNumber evidence="11">1.1.1.95</ecNumber>
    </recommendedName>
</protein>
<dbReference type="Pfam" id="PF01842">
    <property type="entry name" value="ACT"/>
    <property type="match status" value="1"/>
</dbReference>
<comment type="catalytic activity">
    <reaction evidence="9">
        <text>(R)-2-hydroxyglutarate + NAD(+) = 2-oxoglutarate + NADH + H(+)</text>
        <dbReference type="Rhea" id="RHEA:49612"/>
        <dbReference type="ChEBI" id="CHEBI:15378"/>
        <dbReference type="ChEBI" id="CHEBI:15801"/>
        <dbReference type="ChEBI" id="CHEBI:16810"/>
        <dbReference type="ChEBI" id="CHEBI:57540"/>
        <dbReference type="ChEBI" id="CHEBI:57945"/>
        <dbReference type="EC" id="1.1.1.399"/>
    </reaction>
</comment>
<proteinExistence type="inferred from homology"/>
<reference evidence="13 14" key="1">
    <citation type="submission" date="2015-10" db="EMBL/GenBank/DDBJ databases">
        <title>Metagenome-Assembled Genomes uncover a global brackish microbiome.</title>
        <authorList>
            <person name="Hugerth L.W."/>
            <person name="Larsson J."/>
            <person name="Alneberg J."/>
            <person name="Lindh M.V."/>
            <person name="Legrand C."/>
            <person name="Pinhassi J."/>
            <person name="Andersson A.F."/>
        </authorList>
    </citation>
    <scope>NUCLEOTIDE SEQUENCE [LARGE SCALE GENOMIC DNA]</scope>
    <source>
        <strain evidence="13">BACL6 MAG-120924-bin43</strain>
    </source>
</reference>
<dbReference type="InterPro" id="IPR036291">
    <property type="entry name" value="NAD(P)-bd_dom_sf"/>
</dbReference>
<keyword evidence="8 11" id="KW-0718">Serine biosynthesis</keyword>
<dbReference type="EC" id="1.1.1.95" evidence="11"/>
<dbReference type="InterPro" id="IPR002912">
    <property type="entry name" value="ACT_dom"/>
</dbReference>
<dbReference type="Gene3D" id="3.30.70.260">
    <property type="match status" value="1"/>
</dbReference>
<evidence type="ECO:0000313" key="13">
    <source>
        <dbReference type="EMBL" id="KRO48539.1"/>
    </source>
</evidence>
<dbReference type="InterPro" id="IPR045626">
    <property type="entry name" value="PGDH_ASB_dom"/>
</dbReference>
<dbReference type="Pfam" id="PF19304">
    <property type="entry name" value="PGDH_inter"/>
    <property type="match status" value="1"/>
</dbReference>
<dbReference type="Proteomes" id="UP000051017">
    <property type="component" value="Unassembled WGS sequence"/>
</dbReference>
<evidence type="ECO:0000256" key="11">
    <source>
        <dbReference type="RuleBase" id="RU363003"/>
    </source>
</evidence>
<evidence type="ECO:0000256" key="6">
    <source>
        <dbReference type="ARBA" id="ARBA00023002"/>
    </source>
</evidence>
<dbReference type="SUPFAM" id="SSF51735">
    <property type="entry name" value="NAD(P)-binding Rossmann-fold domains"/>
    <property type="match status" value="1"/>
</dbReference>
<evidence type="ECO:0000256" key="7">
    <source>
        <dbReference type="ARBA" id="ARBA00023027"/>
    </source>
</evidence>
<dbReference type="GO" id="GO:0051287">
    <property type="term" value="F:NAD binding"/>
    <property type="evidence" value="ECO:0007669"/>
    <property type="project" value="UniProtKB-UniRule"/>
</dbReference>
<dbReference type="GO" id="GO:0006564">
    <property type="term" value="P:L-serine biosynthetic process"/>
    <property type="evidence" value="ECO:0007669"/>
    <property type="project" value="UniProtKB-UniRule"/>
</dbReference>
<dbReference type="InterPro" id="IPR006140">
    <property type="entry name" value="D-isomer_DH_NAD-bd"/>
</dbReference>
<evidence type="ECO:0000256" key="1">
    <source>
        <dbReference type="ARBA" id="ARBA00003800"/>
    </source>
</evidence>
<comment type="similarity">
    <text evidence="3 11">Belongs to the D-isomer specific 2-hydroxyacid dehydrogenase family.</text>
</comment>
<evidence type="ECO:0000256" key="3">
    <source>
        <dbReference type="ARBA" id="ARBA00005854"/>
    </source>
</evidence>
<dbReference type="InterPro" id="IPR050857">
    <property type="entry name" value="D-2-hydroxyacid_DH"/>
</dbReference>
<dbReference type="InterPro" id="IPR029753">
    <property type="entry name" value="D-isomer_DH_CS"/>
</dbReference>
<dbReference type="GO" id="GO:0004617">
    <property type="term" value="F:phosphoglycerate dehydrogenase activity"/>
    <property type="evidence" value="ECO:0007669"/>
    <property type="project" value="UniProtKB-UniRule"/>
</dbReference>
<dbReference type="Gene3D" id="3.40.50.720">
    <property type="entry name" value="NAD(P)-binding Rossmann-like Domain"/>
    <property type="match status" value="2"/>
</dbReference>
<keyword evidence="7 11" id="KW-0520">NAD</keyword>
<dbReference type="PROSITE" id="PS00670">
    <property type="entry name" value="D_2_HYDROXYACID_DH_2"/>
    <property type="match status" value="1"/>
</dbReference>
<evidence type="ECO:0000259" key="12">
    <source>
        <dbReference type="PROSITE" id="PS51671"/>
    </source>
</evidence>
<dbReference type="InterPro" id="IPR045865">
    <property type="entry name" value="ACT-like_dom_sf"/>
</dbReference>
<dbReference type="EMBL" id="LIBJ01000079">
    <property type="protein sequence ID" value="KRO48539.1"/>
    <property type="molecule type" value="Genomic_DNA"/>
</dbReference>
<name>A0A0R2QHE4_9ACTN</name>
<comment type="pathway">
    <text evidence="2 11">Amino-acid biosynthesis; L-serine biosynthesis; L-serine from 3-phospho-D-glycerate: step 1/3.</text>
</comment>
<dbReference type="Gene3D" id="3.30.1330.90">
    <property type="entry name" value="D-3-phosphoglycerate dehydrogenase, domain 3"/>
    <property type="match status" value="1"/>
</dbReference>
<comment type="catalytic activity">
    <reaction evidence="10 11">
        <text>(2R)-3-phosphoglycerate + NAD(+) = 3-phosphooxypyruvate + NADH + H(+)</text>
        <dbReference type="Rhea" id="RHEA:12641"/>
        <dbReference type="ChEBI" id="CHEBI:15378"/>
        <dbReference type="ChEBI" id="CHEBI:18110"/>
        <dbReference type="ChEBI" id="CHEBI:57540"/>
        <dbReference type="ChEBI" id="CHEBI:57945"/>
        <dbReference type="ChEBI" id="CHEBI:58272"/>
        <dbReference type="EC" id="1.1.1.95"/>
    </reaction>
</comment>
<gene>
    <name evidence="13" type="ORF">ABR75_05155</name>
</gene>
<evidence type="ECO:0000256" key="8">
    <source>
        <dbReference type="ARBA" id="ARBA00023299"/>
    </source>
</evidence>
<sequence>MTKARIVIAETIAETGLDRLRAAGFEVDIQVDKTPQQLQAILPGARALIVRSATMVDAQMLEAGRDLMVVARAGVGLDNIDVEAATQQGVMVVNAPQSNVLSAAEHTMALILSIARNVPQAHRALVEGRWERSKWEGIELAGKTLGILGLGRIGTLVAQRARAFDMRLIAFDPFVSPDRARELGVDMLTLEQVVEQSDVLTIHLPKNKETNGILDAAMLARAKPSLRIVNVARGGIANETDLAEALRNGTIAGAAIDVFVKEPTTESALFSLDNVVVTPHLGASTREAQDRAGEVVADMVQLALNGDFVPFAVNIEVEDANETLKPFVPLAERLGRVFASLTDNTPTNVEITTSGEIGAYDPGLIAISALKGLLTVWSKEAISLVNAPVIARSLDVAITSVATTTTTHHDYVNLITLRSSTRSLSATLTGRRREARIVMIDDHLTDIPPSEFMLVVKNDDQPGAIGRVATVLGNAGINIANMDVGTTETAGSALMCIATTTQVSEAIIVELQALSGISSVTALGA</sequence>
<evidence type="ECO:0000256" key="5">
    <source>
        <dbReference type="ARBA" id="ARBA00022605"/>
    </source>
</evidence>
<dbReference type="InterPro" id="IPR029752">
    <property type="entry name" value="D-isomer_DH_CS1"/>
</dbReference>
<dbReference type="UniPathway" id="UPA00135">
    <property type="reaction ID" value="UER00196"/>
</dbReference>
<dbReference type="PROSITE" id="PS00065">
    <property type="entry name" value="D_2_HYDROXYACID_DH_1"/>
    <property type="match status" value="1"/>
</dbReference>
<dbReference type="InterPro" id="IPR029009">
    <property type="entry name" value="ASB_dom_sf"/>
</dbReference>
<evidence type="ECO:0000256" key="10">
    <source>
        <dbReference type="ARBA" id="ARBA00048731"/>
    </source>
</evidence>
<dbReference type="FunFam" id="3.40.50.720:FF:000021">
    <property type="entry name" value="D-3-phosphoglycerate dehydrogenase"/>
    <property type="match status" value="1"/>
</dbReference>
<dbReference type="InterPro" id="IPR006139">
    <property type="entry name" value="D-isomer_2_OHA_DH_cat_dom"/>
</dbReference>
<dbReference type="AlphaFoldDB" id="A0A0R2QHE4"/>
<dbReference type="CDD" id="cd12173">
    <property type="entry name" value="PGDH_4"/>
    <property type="match status" value="1"/>
</dbReference>
<dbReference type="InterPro" id="IPR006236">
    <property type="entry name" value="PGDH"/>
</dbReference>
<evidence type="ECO:0000256" key="2">
    <source>
        <dbReference type="ARBA" id="ARBA00005216"/>
    </source>
</evidence>
<dbReference type="SUPFAM" id="SSF52283">
    <property type="entry name" value="Formate/glycerate dehydrogenase catalytic domain-like"/>
    <property type="match status" value="1"/>
</dbReference>
<dbReference type="PANTHER" id="PTHR42789:SF1">
    <property type="entry name" value="D-ISOMER SPECIFIC 2-HYDROXYACID DEHYDROGENASE FAMILY PROTEIN (AFU_ORTHOLOGUE AFUA_6G10090)"/>
    <property type="match status" value="1"/>
</dbReference>
<accession>A0A0R2QHE4</accession>
<comment type="function">
    <text evidence="1">Catalyzes the reversible oxidation of 3-phospho-D-glycerate to 3-phosphonooxypyruvate, the first step of the phosphorylated L-serine biosynthesis pathway. Also catalyzes the reversible oxidation of 2-hydroxyglutarate to 2-oxoglutarate.</text>
</comment>